<dbReference type="EMBL" id="AQQV01000006">
    <property type="protein sequence ID" value="ORE85039.1"/>
    <property type="molecule type" value="Genomic_DNA"/>
</dbReference>
<name>A0A1Y1S9W0_9GAMM</name>
<organism evidence="2 3">
    <name type="scientific">Oceanococcus atlanticus</name>
    <dbReference type="NCBI Taxonomy" id="1317117"/>
    <lineage>
        <taxon>Bacteria</taxon>
        <taxon>Pseudomonadati</taxon>
        <taxon>Pseudomonadota</taxon>
        <taxon>Gammaproteobacteria</taxon>
        <taxon>Chromatiales</taxon>
        <taxon>Oceanococcaceae</taxon>
        <taxon>Oceanococcus</taxon>
    </lineage>
</organism>
<dbReference type="Proteomes" id="UP000192342">
    <property type="component" value="Unassembled WGS sequence"/>
</dbReference>
<keyword evidence="1" id="KW-0732">Signal</keyword>
<gene>
    <name evidence="2" type="ORF">ATO7_16185</name>
</gene>
<protein>
    <recommendedName>
        <fullName evidence="4">DUF3108 domain-containing protein</fullName>
    </recommendedName>
</protein>
<evidence type="ECO:0000313" key="3">
    <source>
        <dbReference type="Proteomes" id="UP000192342"/>
    </source>
</evidence>
<comment type="caution">
    <text evidence="2">The sequence shown here is derived from an EMBL/GenBank/DDBJ whole genome shotgun (WGS) entry which is preliminary data.</text>
</comment>
<feature type="chain" id="PRO_5012485807" description="DUF3108 domain-containing protein" evidence="1">
    <location>
        <begin position="21"/>
        <end position="239"/>
    </location>
</feature>
<feature type="signal peptide" evidence="1">
    <location>
        <begin position="1"/>
        <end position="20"/>
    </location>
</feature>
<evidence type="ECO:0000256" key="1">
    <source>
        <dbReference type="SAM" id="SignalP"/>
    </source>
</evidence>
<reference evidence="2 3" key="1">
    <citation type="submission" date="2013-04" db="EMBL/GenBank/DDBJ databases">
        <title>Oceanococcus atlanticus 22II-S10r2 Genome Sequencing.</title>
        <authorList>
            <person name="Lai Q."/>
            <person name="Li G."/>
            <person name="Shao Z."/>
        </authorList>
    </citation>
    <scope>NUCLEOTIDE SEQUENCE [LARGE SCALE GENOMIC DNA]</scope>
    <source>
        <strain evidence="2 3">22II-S10r2</strain>
    </source>
</reference>
<dbReference type="Gene3D" id="2.40.360.20">
    <property type="match status" value="1"/>
</dbReference>
<dbReference type="OrthoDB" id="6007799at2"/>
<keyword evidence="3" id="KW-1185">Reference proteome</keyword>
<dbReference type="Pfam" id="PF11306">
    <property type="entry name" value="DUF3108"/>
    <property type="match status" value="1"/>
</dbReference>
<dbReference type="AlphaFoldDB" id="A0A1Y1S9W0"/>
<sequence length="239" mass="26972">MRLIRLLPVVLLLFAGAAQADRLEPFSADFRLYRGDTTLGSATLSLVKDADNCFVHSYTAKPSWLFRWATGSITERSEFCVNDGRITPRFFRYHRSGVGADDENFSLTFDAQQQTITDHNGVERAWEDGAVDRLAVQLEALRLVEGMSFPVEERRLNVTVADDDRTKQYTLAVTGEDTISVPAGTFRTIRVERINDPKKTTRFWVAPELGYRLVQVEQQRKDDPVIGFSLKSLPTTPAP</sequence>
<dbReference type="InterPro" id="IPR021457">
    <property type="entry name" value="DUF3108"/>
</dbReference>
<accession>A0A1Y1S9W0</accession>
<dbReference type="RefSeq" id="WP_083563488.1">
    <property type="nucleotide sequence ID" value="NZ_AQQV01000006.1"/>
</dbReference>
<evidence type="ECO:0000313" key="2">
    <source>
        <dbReference type="EMBL" id="ORE85039.1"/>
    </source>
</evidence>
<evidence type="ECO:0008006" key="4">
    <source>
        <dbReference type="Google" id="ProtNLM"/>
    </source>
</evidence>
<proteinExistence type="predicted"/>
<dbReference type="STRING" id="1317117.ATO7_16185"/>